<keyword evidence="2" id="KW-0378">Hydrolase</keyword>
<evidence type="ECO:0000256" key="1">
    <source>
        <dbReference type="ARBA" id="ARBA00010833"/>
    </source>
</evidence>
<dbReference type="InterPro" id="IPR054491">
    <property type="entry name" value="MGH1-like_GH"/>
</dbReference>
<dbReference type="Proteomes" id="UP000482960">
    <property type="component" value="Unassembled WGS sequence"/>
</dbReference>
<evidence type="ECO:0000313" key="6">
    <source>
        <dbReference type="EMBL" id="GFJ95995.1"/>
    </source>
</evidence>
<dbReference type="AlphaFoldDB" id="A0A6V8LTB4"/>
<comment type="similarity">
    <text evidence="1">Belongs to the glycosyl hydrolase 63 family.</text>
</comment>
<feature type="compositionally biased region" description="Basic and acidic residues" evidence="4">
    <location>
        <begin position="1"/>
        <end position="16"/>
    </location>
</feature>
<sequence>MPNRVSDERGRTDDRSQPPVGAYTMLKSYLSTGLSDETRDRRLLADAYPLLLGWHDWWTRARRGPHGALAYGSDPTDDPKSATVDSTRRESGLDDSPMYDEIQYDPRTHTMDLADVGLNALHAVDSEALALIADRLANAGTAARLRAELAEAGRRMDEVFWDEDAGHYRNRRADGTFDVHLAPTMLWPLLARIPDPDRARRMVDTLLVPELLGGSPPLPSVSRSDPGYNRHYCRGRVWGPHAFLVVEGLRRYEMDDRVRQIVDELLAIFRLEWEQHSHVHENYFSDPEEDIHPFAARSDFLMGWGNLLAYLAMQELVDARPGGWRFAHPGRPAELTNLVLTEGKLSVVAADRLLVTLDGAVLLDAPPEVVVEDYTRTADSVRAVLRGSGRVLIGVPGGGTVEVAAEGRTPVELTS</sequence>
<accession>A0A6V8LTB4</accession>
<feature type="domain" description="Mannosylglycerate hydrolase MGH1-like glycoside hydrolase" evidence="5">
    <location>
        <begin position="10"/>
        <end position="283"/>
    </location>
</feature>
<gene>
    <name evidence="6" type="ORF">Prum_096370</name>
</gene>
<dbReference type="InterPro" id="IPR012341">
    <property type="entry name" value="6hp_glycosidase-like_sf"/>
</dbReference>
<organism evidence="6 7">
    <name type="scientific">Phytohabitans rumicis</name>
    <dbReference type="NCBI Taxonomy" id="1076125"/>
    <lineage>
        <taxon>Bacteria</taxon>
        <taxon>Bacillati</taxon>
        <taxon>Actinomycetota</taxon>
        <taxon>Actinomycetes</taxon>
        <taxon>Micromonosporales</taxon>
        <taxon>Micromonosporaceae</taxon>
    </lineage>
</organism>
<dbReference type="InterPro" id="IPR004888">
    <property type="entry name" value="Glycoside_hydrolase_63"/>
</dbReference>
<dbReference type="Gene3D" id="1.50.10.10">
    <property type="match status" value="1"/>
</dbReference>
<protein>
    <recommendedName>
        <fullName evidence="5">Mannosylglycerate hydrolase MGH1-like glycoside hydrolase domain-containing protein</fullName>
    </recommendedName>
</protein>
<evidence type="ECO:0000256" key="2">
    <source>
        <dbReference type="ARBA" id="ARBA00022801"/>
    </source>
</evidence>
<evidence type="ECO:0000259" key="5">
    <source>
        <dbReference type="Pfam" id="PF22422"/>
    </source>
</evidence>
<comment type="caution">
    <text evidence="6">The sequence shown here is derived from an EMBL/GenBank/DDBJ whole genome shotgun (WGS) entry which is preliminary data.</text>
</comment>
<keyword evidence="7" id="KW-1185">Reference proteome</keyword>
<reference evidence="6 7" key="2">
    <citation type="submission" date="2020-03" db="EMBL/GenBank/DDBJ databases">
        <authorList>
            <person name="Ichikawa N."/>
            <person name="Kimura A."/>
            <person name="Kitahashi Y."/>
            <person name="Uohara A."/>
        </authorList>
    </citation>
    <scope>NUCLEOTIDE SEQUENCE [LARGE SCALE GENOMIC DNA]</scope>
    <source>
        <strain evidence="6 7">NBRC 108638</strain>
    </source>
</reference>
<dbReference type="PANTHER" id="PTHR10412:SF11">
    <property type="entry name" value="MANNOSYL-OLIGOSACCHARIDE GLUCOSIDASE"/>
    <property type="match status" value="1"/>
</dbReference>
<dbReference type="EMBL" id="BLPG01000002">
    <property type="protein sequence ID" value="GFJ95995.1"/>
    <property type="molecule type" value="Genomic_DNA"/>
</dbReference>
<dbReference type="RefSeq" id="WP_173085431.1">
    <property type="nucleotide sequence ID" value="NZ_BLPG01000002.1"/>
</dbReference>
<reference evidence="6 7" key="1">
    <citation type="submission" date="2020-03" db="EMBL/GenBank/DDBJ databases">
        <title>Whole genome shotgun sequence of Phytohabitans rumicis NBRC 108638.</title>
        <authorList>
            <person name="Komaki H."/>
            <person name="Tamura T."/>
        </authorList>
    </citation>
    <scope>NUCLEOTIDE SEQUENCE [LARGE SCALE GENOMIC DNA]</scope>
    <source>
        <strain evidence="6 7">NBRC 108638</strain>
    </source>
</reference>
<keyword evidence="3" id="KW-0326">Glycosidase</keyword>
<dbReference type="GO" id="GO:0009311">
    <property type="term" value="P:oligosaccharide metabolic process"/>
    <property type="evidence" value="ECO:0007669"/>
    <property type="project" value="InterPro"/>
</dbReference>
<dbReference type="Pfam" id="PF22422">
    <property type="entry name" value="MGH1-like_GH"/>
    <property type="match status" value="1"/>
</dbReference>
<dbReference type="GO" id="GO:0006487">
    <property type="term" value="P:protein N-linked glycosylation"/>
    <property type="evidence" value="ECO:0007669"/>
    <property type="project" value="TreeGrafter"/>
</dbReference>
<evidence type="ECO:0000256" key="4">
    <source>
        <dbReference type="SAM" id="MobiDB-lite"/>
    </source>
</evidence>
<dbReference type="InterPro" id="IPR008928">
    <property type="entry name" value="6-hairpin_glycosidase_sf"/>
</dbReference>
<name>A0A6V8LTB4_9ACTN</name>
<feature type="region of interest" description="Disordered" evidence="4">
    <location>
        <begin position="68"/>
        <end position="99"/>
    </location>
</feature>
<evidence type="ECO:0000256" key="3">
    <source>
        <dbReference type="ARBA" id="ARBA00023295"/>
    </source>
</evidence>
<proteinExistence type="inferred from homology"/>
<dbReference type="PANTHER" id="PTHR10412">
    <property type="entry name" value="MANNOSYL-OLIGOSACCHARIDE GLUCOSIDASE"/>
    <property type="match status" value="1"/>
</dbReference>
<feature type="region of interest" description="Disordered" evidence="4">
    <location>
        <begin position="1"/>
        <end position="21"/>
    </location>
</feature>
<evidence type="ECO:0000313" key="7">
    <source>
        <dbReference type="Proteomes" id="UP000482960"/>
    </source>
</evidence>
<dbReference type="GO" id="GO:0004573">
    <property type="term" value="F:Glc3Man9GlcNAc2 oligosaccharide glucosidase activity"/>
    <property type="evidence" value="ECO:0007669"/>
    <property type="project" value="InterPro"/>
</dbReference>
<dbReference type="SUPFAM" id="SSF48208">
    <property type="entry name" value="Six-hairpin glycosidases"/>
    <property type="match status" value="1"/>
</dbReference>